<evidence type="ECO:0000256" key="5">
    <source>
        <dbReference type="ARBA" id="ARBA00023027"/>
    </source>
</evidence>
<dbReference type="SMART" id="SM01329">
    <property type="entry name" value="Iso_dh"/>
    <property type="match status" value="1"/>
</dbReference>
<comment type="cofactor">
    <cofactor evidence="1">
        <name>Mn(2+)</name>
        <dbReference type="ChEBI" id="CHEBI:29035"/>
    </cofactor>
</comment>
<keyword evidence="5" id="KW-0520">NAD</keyword>
<name>A0A0F9KQD6_9ZZZZ</name>
<proteinExistence type="predicted"/>
<evidence type="ECO:0000256" key="1">
    <source>
        <dbReference type="ARBA" id="ARBA00001936"/>
    </source>
</evidence>
<dbReference type="InterPro" id="IPR019818">
    <property type="entry name" value="IsoCit/isopropylmalate_DH_CS"/>
</dbReference>
<dbReference type="Gene3D" id="3.40.718.10">
    <property type="entry name" value="Isopropylmalate Dehydrogenase"/>
    <property type="match status" value="1"/>
</dbReference>
<dbReference type="Pfam" id="PF00180">
    <property type="entry name" value="Iso_dh"/>
    <property type="match status" value="1"/>
</dbReference>
<dbReference type="SUPFAM" id="SSF53659">
    <property type="entry name" value="Isocitrate/Isopropylmalate dehydrogenase-like"/>
    <property type="match status" value="1"/>
</dbReference>
<dbReference type="GO" id="GO:0000287">
    <property type="term" value="F:magnesium ion binding"/>
    <property type="evidence" value="ECO:0007669"/>
    <property type="project" value="InterPro"/>
</dbReference>
<keyword evidence="6" id="KW-0464">Manganese</keyword>
<gene>
    <name evidence="8" type="ORF">LCGC14_1606670</name>
</gene>
<evidence type="ECO:0000256" key="2">
    <source>
        <dbReference type="ARBA" id="ARBA00001946"/>
    </source>
</evidence>
<keyword evidence="3" id="KW-0479">Metal-binding</keyword>
<protein>
    <recommendedName>
        <fullName evidence="7">Isopropylmalate dehydrogenase-like domain-containing protein</fullName>
    </recommendedName>
</protein>
<dbReference type="EMBL" id="LAZR01012954">
    <property type="protein sequence ID" value="KKM24283.1"/>
    <property type="molecule type" value="Genomic_DNA"/>
</dbReference>
<dbReference type="PROSITE" id="PS00470">
    <property type="entry name" value="IDH_IMDH"/>
    <property type="match status" value="1"/>
</dbReference>
<dbReference type="PANTHER" id="PTHR43275:SF1">
    <property type="entry name" value="D-MALATE DEHYDROGENASE [DECARBOXYLATING]"/>
    <property type="match status" value="1"/>
</dbReference>
<dbReference type="NCBIfam" id="NF002898">
    <property type="entry name" value="PRK03437.1"/>
    <property type="match status" value="1"/>
</dbReference>
<evidence type="ECO:0000259" key="7">
    <source>
        <dbReference type="SMART" id="SM01329"/>
    </source>
</evidence>
<dbReference type="InterPro" id="IPR024084">
    <property type="entry name" value="IsoPropMal-DH-like_dom"/>
</dbReference>
<feature type="domain" description="Isopropylmalate dehydrogenase-like" evidence="7">
    <location>
        <begin position="3"/>
        <end position="345"/>
    </location>
</feature>
<evidence type="ECO:0000256" key="4">
    <source>
        <dbReference type="ARBA" id="ARBA00023002"/>
    </source>
</evidence>
<comment type="caution">
    <text evidence="8">The sequence shown here is derived from an EMBL/GenBank/DDBJ whole genome shotgun (WGS) entry which is preliminary data.</text>
</comment>
<keyword evidence="4" id="KW-0560">Oxidoreductase</keyword>
<comment type="cofactor">
    <cofactor evidence="2">
        <name>Mg(2+)</name>
        <dbReference type="ChEBI" id="CHEBI:18420"/>
    </cofactor>
</comment>
<dbReference type="InterPro" id="IPR050501">
    <property type="entry name" value="ICDH/IPMDH"/>
</dbReference>
<sequence length="350" mass="38867">MYKIAVIPGDGTGPEVVREGLRVLEAVSQKRNFKYEAIEYDLGAERYLRTGEVLPDSIIQELRQCNAIFLGAIGHPDVKPGILEKGLLLKLRFDFEQYINLRPVRLYPGVDCPLKDKGPDDIDFVVVRENNEGLYAGIGGFLKKGTPDEVATQEMINTRHGVERCVRYAFEYTRKRGKRKKLLLCAKTNVLTYAHDLWWRVFNEVGEEYKDVTREYAHVDATCMWMVKNPEWFDVIVTCNMFGDIITDLGAMIQGGMGVAAGGNINPNGVSMFEPIGGSAPKYTGKNVINPIAAILACAMMLEQLGEEEAAKSIEESVINVIKNKLKGVDAGKMGYSTTEVGNFIAEGVK</sequence>
<evidence type="ECO:0000256" key="3">
    <source>
        <dbReference type="ARBA" id="ARBA00022723"/>
    </source>
</evidence>
<dbReference type="GO" id="GO:0016616">
    <property type="term" value="F:oxidoreductase activity, acting on the CH-OH group of donors, NAD or NADP as acceptor"/>
    <property type="evidence" value="ECO:0007669"/>
    <property type="project" value="InterPro"/>
</dbReference>
<dbReference type="AlphaFoldDB" id="A0A0F9KQD6"/>
<evidence type="ECO:0000256" key="6">
    <source>
        <dbReference type="ARBA" id="ARBA00023211"/>
    </source>
</evidence>
<dbReference type="PANTHER" id="PTHR43275">
    <property type="entry name" value="D-MALATE DEHYDROGENASE [DECARBOXYLATING]"/>
    <property type="match status" value="1"/>
</dbReference>
<dbReference type="GO" id="GO:0051287">
    <property type="term" value="F:NAD binding"/>
    <property type="evidence" value="ECO:0007669"/>
    <property type="project" value="InterPro"/>
</dbReference>
<organism evidence="8">
    <name type="scientific">marine sediment metagenome</name>
    <dbReference type="NCBI Taxonomy" id="412755"/>
    <lineage>
        <taxon>unclassified sequences</taxon>
        <taxon>metagenomes</taxon>
        <taxon>ecological metagenomes</taxon>
    </lineage>
</organism>
<reference evidence="8" key="1">
    <citation type="journal article" date="2015" name="Nature">
        <title>Complex archaea that bridge the gap between prokaryotes and eukaryotes.</title>
        <authorList>
            <person name="Spang A."/>
            <person name="Saw J.H."/>
            <person name="Jorgensen S.L."/>
            <person name="Zaremba-Niedzwiedzka K."/>
            <person name="Martijn J."/>
            <person name="Lind A.E."/>
            <person name="van Eijk R."/>
            <person name="Schleper C."/>
            <person name="Guy L."/>
            <person name="Ettema T.J."/>
        </authorList>
    </citation>
    <scope>NUCLEOTIDE SEQUENCE</scope>
</reference>
<accession>A0A0F9KQD6</accession>
<evidence type="ECO:0000313" key="8">
    <source>
        <dbReference type="EMBL" id="KKM24283.1"/>
    </source>
</evidence>